<dbReference type="RefSeq" id="WP_264137908.1">
    <property type="nucleotide sequence ID" value="NZ_JAOYOD010000001.1"/>
</dbReference>
<organism evidence="2 3">
    <name type="scientific">Reichenbachiella ulvae</name>
    <dbReference type="NCBI Taxonomy" id="2980104"/>
    <lineage>
        <taxon>Bacteria</taxon>
        <taxon>Pseudomonadati</taxon>
        <taxon>Bacteroidota</taxon>
        <taxon>Cytophagia</taxon>
        <taxon>Cytophagales</taxon>
        <taxon>Reichenbachiellaceae</taxon>
        <taxon>Reichenbachiella</taxon>
    </lineage>
</organism>
<sequence>MVKVVAGVDIGGTGTKFGLVDPNGEVLSESKMPTAVGGTFECFVEKLAEEIQMMLADTGFELEGIGIGAPSGNYYTGNISGASNLPWKGDLPMVDEMLKHFEVPIVLSNDANATAMGEMVFGGAKGMRDFVMITLGTGLGSGIVSGGQLIIGSQSMAAELGHVLVHSDGKGRACNCGRKGCLETYASATGIKKTMIELLESSREESLLRNVPINEISSRMIASAAQKGDKLALEAFDYTGRLLGVQLANIVSVMNPEAIFLFGGLSLSGDLIFDTTRKYMEQNLLSIYKGSVKLLPSQLGAQGAAIVGAASLAHQQKDYLHFEIS</sequence>
<proteinExistence type="inferred from homology"/>
<accession>A0ABT3CTQ2</accession>
<dbReference type="InterPro" id="IPR049874">
    <property type="entry name" value="ROK_cs"/>
</dbReference>
<dbReference type="Gene3D" id="3.30.420.40">
    <property type="match status" value="2"/>
</dbReference>
<name>A0ABT3CTQ2_9BACT</name>
<keyword evidence="3" id="KW-1185">Reference proteome</keyword>
<dbReference type="PROSITE" id="PS01125">
    <property type="entry name" value="ROK"/>
    <property type="match status" value="1"/>
</dbReference>
<dbReference type="SUPFAM" id="SSF53067">
    <property type="entry name" value="Actin-like ATPase domain"/>
    <property type="match status" value="1"/>
</dbReference>
<dbReference type="InterPro" id="IPR043129">
    <property type="entry name" value="ATPase_NBD"/>
</dbReference>
<dbReference type="Proteomes" id="UP001300692">
    <property type="component" value="Unassembled WGS sequence"/>
</dbReference>
<evidence type="ECO:0000313" key="2">
    <source>
        <dbReference type="EMBL" id="MCV9387081.1"/>
    </source>
</evidence>
<dbReference type="EMBL" id="JAOYOD010000001">
    <property type="protein sequence ID" value="MCV9387081.1"/>
    <property type="molecule type" value="Genomic_DNA"/>
</dbReference>
<comment type="similarity">
    <text evidence="1">Belongs to the ROK (NagC/XylR) family.</text>
</comment>
<dbReference type="PANTHER" id="PTHR18964:SF149">
    <property type="entry name" value="BIFUNCTIONAL UDP-N-ACETYLGLUCOSAMINE 2-EPIMERASE_N-ACETYLMANNOSAMINE KINASE"/>
    <property type="match status" value="1"/>
</dbReference>
<protein>
    <submittedName>
        <fullName evidence="2">ROK family protein</fullName>
    </submittedName>
</protein>
<reference evidence="2 3" key="1">
    <citation type="submission" date="2022-10" db="EMBL/GenBank/DDBJ databases">
        <title>Comparative genomics and taxonomic characterization of three novel marine species of genus Reichenbachiella exhibiting antioxidant and polysaccharide degradation activities.</title>
        <authorList>
            <person name="Muhammad N."/>
            <person name="Lee Y.-J."/>
            <person name="Ko J."/>
            <person name="Kim S.-G."/>
        </authorList>
    </citation>
    <scope>NUCLEOTIDE SEQUENCE [LARGE SCALE GENOMIC DNA]</scope>
    <source>
        <strain evidence="2 3">ABR2-5</strain>
    </source>
</reference>
<comment type="caution">
    <text evidence="2">The sequence shown here is derived from an EMBL/GenBank/DDBJ whole genome shotgun (WGS) entry which is preliminary data.</text>
</comment>
<gene>
    <name evidence="2" type="ORF">N7U62_10435</name>
</gene>
<evidence type="ECO:0000256" key="1">
    <source>
        <dbReference type="ARBA" id="ARBA00006479"/>
    </source>
</evidence>
<dbReference type="PANTHER" id="PTHR18964">
    <property type="entry name" value="ROK (REPRESSOR, ORF, KINASE) FAMILY"/>
    <property type="match status" value="1"/>
</dbReference>
<dbReference type="InterPro" id="IPR000600">
    <property type="entry name" value="ROK"/>
</dbReference>
<evidence type="ECO:0000313" key="3">
    <source>
        <dbReference type="Proteomes" id="UP001300692"/>
    </source>
</evidence>
<dbReference type="Pfam" id="PF00480">
    <property type="entry name" value="ROK"/>
    <property type="match status" value="1"/>
</dbReference>